<reference evidence="8 9" key="1">
    <citation type="submission" date="2023-11" db="EMBL/GenBank/DDBJ databases">
        <title>An acidophilic fungus is an integral part of prey digestion in a carnivorous sundew plant.</title>
        <authorList>
            <person name="Tsai I.J."/>
        </authorList>
    </citation>
    <scope>NUCLEOTIDE SEQUENCE [LARGE SCALE GENOMIC DNA]</scope>
    <source>
        <strain evidence="8">169a</strain>
    </source>
</reference>
<feature type="transmembrane region" description="Helical" evidence="6">
    <location>
        <begin position="426"/>
        <end position="448"/>
    </location>
</feature>
<gene>
    <name evidence="8" type="ORF">R9X50_00100000</name>
</gene>
<feature type="transmembrane region" description="Helical" evidence="6">
    <location>
        <begin position="334"/>
        <end position="353"/>
    </location>
</feature>
<feature type="region of interest" description="Disordered" evidence="5">
    <location>
        <begin position="1"/>
        <end position="26"/>
    </location>
</feature>
<feature type="transmembrane region" description="Helical" evidence="6">
    <location>
        <begin position="177"/>
        <end position="199"/>
    </location>
</feature>
<evidence type="ECO:0000313" key="9">
    <source>
        <dbReference type="Proteomes" id="UP001303373"/>
    </source>
</evidence>
<feature type="transmembrane region" description="Helical" evidence="6">
    <location>
        <begin position="124"/>
        <end position="156"/>
    </location>
</feature>
<keyword evidence="2 6" id="KW-0812">Transmembrane</keyword>
<evidence type="ECO:0000313" key="8">
    <source>
        <dbReference type="EMBL" id="WPG98213.1"/>
    </source>
</evidence>
<dbReference type="Proteomes" id="UP001303373">
    <property type="component" value="Chromosome 2"/>
</dbReference>
<feature type="transmembrane region" description="Helical" evidence="6">
    <location>
        <begin position="460"/>
        <end position="483"/>
    </location>
</feature>
<accession>A0AAQ3R5E8</accession>
<feature type="transmembrane region" description="Helical" evidence="6">
    <location>
        <begin position="401"/>
        <end position="420"/>
    </location>
</feature>
<evidence type="ECO:0000256" key="3">
    <source>
        <dbReference type="ARBA" id="ARBA00022989"/>
    </source>
</evidence>
<dbReference type="PANTHER" id="PTHR23501">
    <property type="entry name" value="MAJOR FACILITATOR SUPERFAMILY"/>
    <property type="match status" value="1"/>
</dbReference>
<feature type="domain" description="Major facilitator superfamily (MFS) profile" evidence="7">
    <location>
        <begin position="57"/>
        <end position="565"/>
    </location>
</feature>
<keyword evidence="3 6" id="KW-1133">Transmembrane helix</keyword>
<dbReference type="InterPro" id="IPR011701">
    <property type="entry name" value="MFS"/>
</dbReference>
<evidence type="ECO:0000256" key="2">
    <source>
        <dbReference type="ARBA" id="ARBA00022692"/>
    </source>
</evidence>
<dbReference type="PANTHER" id="PTHR23501:SF87">
    <property type="entry name" value="SIDEROPHORE IRON TRANSPORTER 2"/>
    <property type="match status" value="1"/>
</dbReference>
<feature type="transmembrane region" description="Helical" evidence="6">
    <location>
        <begin position="294"/>
        <end position="314"/>
    </location>
</feature>
<sequence length="591" mass="64154">MGFFTPTERPHATKADGEAPPAYDPERTLSHDIQEKQLGVVKAEASMQVSGWLYWVLIVGIFLTAYVTGLDNNTMYAYQQGATAVFGVYPLYTSVIAVVQQVIIAVGKFPIAKLSDVFGRAEGYAISLAFYLIGFIITAACKNFATLVAGTIFYAIGNTGTQIMQQIILADYMPSKYRGLAIGLLSLPYLINFGVAPLITGQLAPFATIMTAPWRWGPGSFAIVMPVAVAPVFLSLALSQRKAKKSGLVPRKPFSLKAFADDMDLGCLFLICAGFILILLPLSIHAYAPNGWNTGYIIAMFVLGGLCIIGIGLWEWLVASKPIFRPEYFHNKDILLPAFFIGFFDFLTFYISWSPAYSWSYIVQGYSATQASYYSNTQSLCLTVFGIIAGALSLGLKRYKWILFAGCCIRLLGIGLMIRYRNADSTAVQVVMPQVLQGMGGGFMGVTLQVAAQVSVRHQYVAMVTAFVLLMTEIGGACGTAILGSLQSTYLLPQLEKNLGAVGVNSTTILTVYGNPFAATWAVGTPERNAFIESWNYYIHQGLIIAICLSIVPIIASFFLTDRKLGDGQNAVSEEMTPGHLGSRKEGVVVA</sequence>
<feature type="transmembrane region" description="Helical" evidence="6">
    <location>
        <begin position="52"/>
        <end position="70"/>
    </location>
</feature>
<dbReference type="EMBL" id="CP138581">
    <property type="protein sequence ID" value="WPG98213.1"/>
    <property type="molecule type" value="Genomic_DNA"/>
</dbReference>
<comment type="subcellular location">
    <subcellularLocation>
        <location evidence="1">Membrane</location>
        <topology evidence="1">Multi-pass membrane protein</topology>
    </subcellularLocation>
</comment>
<feature type="transmembrane region" description="Helical" evidence="6">
    <location>
        <begin position="82"/>
        <end position="104"/>
    </location>
</feature>
<dbReference type="InterPro" id="IPR036259">
    <property type="entry name" value="MFS_trans_sf"/>
</dbReference>
<dbReference type="GO" id="GO:0005886">
    <property type="term" value="C:plasma membrane"/>
    <property type="evidence" value="ECO:0007669"/>
    <property type="project" value="TreeGrafter"/>
</dbReference>
<dbReference type="Gene3D" id="1.20.1250.20">
    <property type="entry name" value="MFS general substrate transporter like domains"/>
    <property type="match status" value="2"/>
</dbReference>
<dbReference type="Pfam" id="PF07690">
    <property type="entry name" value="MFS_1"/>
    <property type="match status" value="1"/>
</dbReference>
<dbReference type="InterPro" id="IPR020846">
    <property type="entry name" value="MFS_dom"/>
</dbReference>
<dbReference type="PROSITE" id="PS50850">
    <property type="entry name" value="MFS"/>
    <property type="match status" value="1"/>
</dbReference>
<feature type="transmembrane region" description="Helical" evidence="6">
    <location>
        <begin position="219"/>
        <end position="238"/>
    </location>
</feature>
<organism evidence="8 9">
    <name type="scientific">Acrodontium crateriforme</name>
    <dbReference type="NCBI Taxonomy" id="150365"/>
    <lineage>
        <taxon>Eukaryota</taxon>
        <taxon>Fungi</taxon>
        <taxon>Dikarya</taxon>
        <taxon>Ascomycota</taxon>
        <taxon>Pezizomycotina</taxon>
        <taxon>Dothideomycetes</taxon>
        <taxon>Dothideomycetidae</taxon>
        <taxon>Mycosphaerellales</taxon>
        <taxon>Teratosphaeriaceae</taxon>
        <taxon>Acrodontium</taxon>
    </lineage>
</organism>
<evidence type="ECO:0000256" key="5">
    <source>
        <dbReference type="SAM" id="MobiDB-lite"/>
    </source>
</evidence>
<keyword evidence="9" id="KW-1185">Reference proteome</keyword>
<dbReference type="AlphaFoldDB" id="A0AAQ3R5E8"/>
<evidence type="ECO:0000259" key="7">
    <source>
        <dbReference type="PROSITE" id="PS50850"/>
    </source>
</evidence>
<proteinExistence type="predicted"/>
<feature type="transmembrane region" description="Helical" evidence="6">
    <location>
        <begin position="373"/>
        <end position="394"/>
    </location>
</feature>
<evidence type="ECO:0000256" key="4">
    <source>
        <dbReference type="ARBA" id="ARBA00023136"/>
    </source>
</evidence>
<dbReference type="GO" id="GO:0022857">
    <property type="term" value="F:transmembrane transporter activity"/>
    <property type="evidence" value="ECO:0007669"/>
    <property type="project" value="InterPro"/>
</dbReference>
<dbReference type="SUPFAM" id="SSF103473">
    <property type="entry name" value="MFS general substrate transporter"/>
    <property type="match status" value="1"/>
</dbReference>
<feature type="compositionally biased region" description="Basic and acidic residues" evidence="5">
    <location>
        <begin position="8"/>
        <end position="17"/>
    </location>
</feature>
<feature type="transmembrane region" description="Helical" evidence="6">
    <location>
        <begin position="265"/>
        <end position="288"/>
    </location>
</feature>
<keyword evidence="4 6" id="KW-0472">Membrane</keyword>
<name>A0AAQ3R5E8_9PEZI</name>
<evidence type="ECO:0000256" key="1">
    <source>
        <dbReference type="ARBA" id="ARBA00004141"/>
    </source>
</evidence>
<feature type="transmembrane region" description="Helical" evidence="6">
    <location>
        <begin position="538"/>
        <end position="560"/>
    </location>
</feature>
<protein>
    <recommendedName>
        <fullName evidence="7">Major facilitator superfamily (MFS) profile domain-containing protein</fullName>
    </recommendedName>
</protein>
<evidence type="ECO:0000256" key="6">
    <source>
        <dbReference type="SAM" id="Phobius"/>
    </source>
</evidence>